<accession>A0A0F9RN84</accession>
<comment type="caution">
    <text evidence="1">The sequence shown here is derived from an EMBL/GenBank/DDBJ whole genome shotgun (WGS) entry which is preliminary data.</text>
</comment>
<gene>
    <name evidence="1" type="ORF">LCGC14_0952570</name>
</gene>
<feature type="non-terminal residue" evidence="1">
    <location>
        <position position="1"/>
    </location>
</feature>
<proteinExistence type="predicted"/>
<evidence type="ECO:0000313" key="1">
    <source>
        <dbReference type="EMBL" id="KKN18753.1"/>
    </source>
</evidence>
<sequence length="1966" mass="222960">WAMVVSEEVDQAWETYLERSSGLTRFSLQASEWFNPVYFVPIGGTFGLAAKFTSKIPVIGRITRLTAAGVLATESAVALPITLPLRGGVRAMETVGRRLGEKAANDFIKKAAHLTTLEDIALQSTDDVIKDLLQPNWQRSLIQKMTTVPVAGTVFKKGFEKGLGWRILVRREGQAIEDIMGKGAVVHSYFERMGVDAANVKLLRLRGLVSDPVGLYGFNREAISERMFDRLLPEFRGTAEEKFAGTLEHVFTKPEMYNFNGLGKWLPEQKVWSGQAYVSEVHEVNTEVLKFLRAEGVAPEHLTEDWWLHRVVLGKLDENAELLAVRGRPGQRGAAIGARRSYELRRKHVTMAEGITERVRYSANPEDAVRTYIQEAFKKVADARSLSYIDKNLTGFGITPAERLAGKFPQVVARATLTKQEAEDVNKLVAIINRAIRGEAIPEQTLRAMERRFPEMGARLRQTVTGKESPAAFGSVEDDIFGYPMPERFEGITAEAIRPTVEGIKGLEAVPVAPRIIVEKVQPNLEGINRIVEGLEGVSGVTAEVRSVLQDGVKAITEAVKPGITVAEREALGGRLTDTWGKLLGLTEKARAAGNAELVRVLEDAASFVGKTGTAVEPLLAELKSVTFPVKGKQAQLTDLRAEVNELKIGRRQAAALAREQRKVRLEQMRQPEIGEGYIMQPFAGGKIYNQEFIDNFNRFFGYDPGSKILRTTADVAGILRITKAAGDFSFMAIQGLPSFGLSHAYMIQNPKIGVKMMGSWYNALFQSVASFFSPDVFARWMAKNEEAVLGRVANGGSVRAVDLFTTLEARTGLANIAQKGMRAIPLKPYHRFELAFLASGEYIRDTFWKILGPKYAARGESRELARYLDRITGITDSQALGIPTTVRQFEQSFMWFAPNYTRASLTVVADVFRGGMTGAESRKALGGLIAAGAIYFMGTQLAISAAKGEPEEEAWERIRTGFGIQIDPITNETTWSPDARFMSIQIGDRFFGIGGFWYGLVRLAGNMKNTWDEEGDRERIDFIKIIKNGSLNRRDNPFIYWWFSRASPLVGAGFEFATGREYMGHGISPEGLPIFEDPASYALWTVKRFEPIWAEQGLNWMVPGLARDNEIPETTLQKVLVPVTELFGVRQWPEGSWSDFYERASELIAAMDPTTLDEKQRAAWEAGKLGWGELTPLQQTGLRSQYADLQADYEKAQEDSAARASGPYQDYYDRVRNEKENYYGLGFTGNLERPGVVDELLAGDLDTREMREKWGDKGMVYGGILDSIRREPRYAPAMEHQAKIEDERGEIYGFQDEVALAKYITIIYSEHLKPNGDPDWDRIDRDVDELIEEIGEDTYQRILKMYSQKKLLDGLHPILIRLSDDKQVLSRDYWRLPYKEFQDMTEEDILKGNVLAENVSMVRGFLAAETDEEREALIEAQPLLARDWRGDWRRANPEDDARLTLWGYGGKIQSMEAYNLVTQWSQELGIPLEQIGMGLPPRSLIPHQFEQNKIVAETSPSSWETKLYNLENPEWLGWQIEQGIKTDDLSDESIDALRLKVQHRPDIETYESYGNRKSDAYIESDEERRTTREAYLEAHPEFRDNRRRVDMYELGATDLTLIEVDVQYGQVTDEHGAGSAEAMLFRVDNPPLNTFGQDEDTFGWAPIDESRIPIWRIDVKYPVEDDTYDVEIPERFASIADKSERDAAVRDARATFLEEDEPYRKDRRRRQGYEIDVPTGLIEKHVAINELTAKGFRQERYLRDNQDYYEQVWLNKDVLDNAAVDFSKIPDERYDDLRDKWAEQFDQYETELPEQVKHIADDTERAEALQALRDKLFAASPGFFDDRLRADAFARLVPGGLTSAYVDYYGVLYRGKPEGWEKWWADDRVLMENPGFFNFAKATWDWSDRDFSLVGTVDFERKYNEEYINLRLPDGKADADARKLYRFKDREFDIEGARIGVWKTLIEVERGKRVRGIRGFVERFK</sequence>
<dbReference type="EMBL" id="LAZR01003398">
    <property type="protein sequence ID" value="KKN18753.1"/>
    <property type="molecule type" value="Genomic_DNA"/>
</dbReference>
<evidence type="ECO:0008006" key="2">
    <source>
        <dbReference type="Google" id="ProtNLM"/>
    </source>
</evidence>
<name>A0A0F9RN84_9ZZZZ</name>
<organism evidence="1">
    <name type="scientific">marine sediment metagenome</name>
    <dbReference type="NCBI Taxonomy" id="412755"/>
    <lineage>
        <taxon>unclassified sequences</taxon>
        <taxon>metagenomes</taxon>
        <taxon>ecological metagenomes</taxon>
    </lineage>
</organism>
<protein>
    <recommendedName>
        <fullName evidence="2">Large polyvalent protein associated domain-containing protein</fullName>
    </recommendedName>
</protein>
<reference evidence="1" key="1">
    <citation type="journal article" date="2015" name="Nature">
        <title>Complex archaea that bridge the gap between prokaryotes and eukaryotes.</title>
        <authorList>
            <person name="Spang A."/>
            <person name="Saw J.H."/>
            <person name="Jorgensen S.L."/>
            <person name="Zaremba-Niedzwiedzka K."/>
            <person name="Martijn J."/>
            <person name="Lind A.E."/>
            <person name="van Eijk R."/>
            <person name="Schleper C."/>
            <person name="Guy L."/>
            <person name="Ettema T.J."/>
        </authorList>
    </citation>
    <scope>NUCLEOTIDE SEQUENCE</scope>
</reference>